<organism evidence="1">
    <name type="scientific">Bradyrhizobium barranii subsp. barranii</name>
    <dbReference type="NCBI Taxonomy" id="2823807"/>
    <lineage>
        <taxon>Bacteria</taxon>
        <taxon>Pseudomonadati</taxon>
        <taxon>Pseudomonadota</taxon>
        <taxon>Alphaproteobacteria</taxon>
        <taxon>Hyphomicrobiales</taxon>
        <taxon>Nitrobacteraceae</taxon>
        <taxon>Bradyrhizobium</taxon>
        <taxon>Bradyrhizobium barranii</taxon>
    </lineage>
</organism>
<evidence type="ECO:0000313" key="1">
    <source>
        <dbReference type="EMBL" id="MBO1864932.1"/>
    </source>
</evidence>
<dbReference type="Gene3D" id="1.10.3210.10">
    <property type="entry name" value="Hypothetical protein af1432"/>
    <property type="match status" value="1"/>
</dbReference>
<evidence type="ECO:0000313" key="3">
    <source>
        <dbReference type="Proteomes" id="UP000664702"/>
    </source>
</evidence>
<evidence type="ECO:0000313" key="2">
    <source>
        <dbReference type="EMBL" id="UEM08568.1"/>
    </source>
</evidence>
<proteinExistence type="predicted"/>
<protein>
    <submittedName>
        <fullName evidence="1">Uncharacterized protein</fullName>
    </submittedName>
</protein>
<dbReference type="Proteomes" id="UP000664702">
    <property type="component" value="Chromosome"/>
</dbReference>
<dbReference type="RefSeq" id="WP_208086904.1">
    <property type="nucleotide sequence ID" value="NZ_CP086136.1"/>
</dbReference>
<reference evidence="1" key="1">
    <citation type="submission" date="2021-03" db="EMBL/GenBank/DDBJ databases">
        <title>Whole Genome Sequence of Bradyrhizobium sp. Strain 144S4.</title>
        <authorList>
            <person name="Bromfield E.S.P."/>
            <person name="Cloutier S."/>
        </authorList>
    </citation>
    <scope>NUCLEOTIDE SEQUENCE [LARGE SCALE GENOMIC DNA]</scope>
    <source>
        <strain evidence="1">144S4</strain>
    </source>
</reference>
<name>A0A939MF09_9BRAD</name>
<accession>A0A939MF09</accession>
<dbReference type="AlphaFoldDB" id="A0A939MF09"/>
<reference evidence="2 3" key="2">
    <citation type="journal article" date="2022" name="Int. J. Syst. Evol. Microbiol.">
        <title>Strains of Bradyrhizobium barranii sp. nov. associated with legumes native to Canada are symbionts of soybeans and belong to different subspecies (subsp. barranii subsp. nov. and subsp. apii subsp. nov.) and symbiovars (sv. glycinearum and sv. septentrionale).</title>
        <authorList>
            <person name="Bromfield E.S.P."/>
            <person name="Cloutier S."/>
            <person name="Wasai-Hara S."/>
            <person name="Minamisawa K."/>
        </authorList>
    </citation>
    <scope>NUCLEOTIDE SEQUENCE [LARGE SCALE GENOMIC DNA]</scope>
    <source>
        <strain evidence="2 3">144S4</strain>
    </source>
</reference>
<dbReference type="EMBL" id="JAGEMI010000001">
    <property type="protein sequence ID" value="MBO1864932.1"/>
    <property type="molecule type" value="Genomic_DNA"/>
</dbReference>
<dbReference type="KEGG" id="bban:J4G43_027720"/>
<dbReference type="EMBL" id="CP086136">
    <property type="protein sequence ID" value="UEM08568.1"/>
    <property type="molecule type" value="Genomic_DNA"/>
</dbReference>
<gene>
    <name evidence="2" type="ORF">J4G43_027720</name>
    <name evidence="1" type="ORF">J4G43_29710</name>
</gene>
<sequence length="214" mass="23920">MVIALTDTPPRPGINRDGRKAIDRKRLSEASPEVQGIKCADLISNTSTIVKHDPDFAKRYLPEKRAILEVLTRAPAPLRDQAWASLPGGGARVGGGQCTMTLGATATTTGNWRARTMITRSHASTGIRRSTIIEGDVTCVGCGETWSATPAELAAELEHQAAYFEQEERELRRRWWPELFAEVSFPIRWPIFRLLERVWPRKSLVVLTDDEIPF</sequence>